<dbReference type="OrthoDB" id="9815946at2"/>
<evidence type="ECO:0000256" key="2">
    <source>
        <dbReference type="SAM" id="MobiDB-lite"/>
    </source>
</evidence>
<sequence>MPGGRPRPRSRPRPQPPSRRRRLVGLDRRARSRPQDAAPPVCLPWGNPPSADRFHPMAPATVSIYRRDMRKLRPSLVLATVGVCALFASGCAEPLNGPSLVLTLATPDQPGDPDALHVEHFVDEVQRLSEGTIRIDPQWDAEPEGVHDWDQHVARSVADGEFDLALVPGRAWDELGVATLRALDTPLLVTSLDLVESVLTSDLRGELMAGLPRAGVVGLDIFPSELRHPFGYGKPLLDADDYRDAVIRAPTSATTRMFLERLGATVVDDPPDPRVQRGDESSYR</sequence>
<dbReference type="Pfam" id="PF03480">
    <property type="entry name" value="DctP"/>
    <property type="match status" value="1"/>
</dbReference>
<keyword evidence="4" id="KW-1185">Reference proteome</keyword>
<dbReference type="GO" id="GO:0055085">
    <property type="term" value="P:transmembrane transport"/>
    <property type="evidence" value="ECO:0007669"/>
    <property type="project" value="InterPro"/>
</dbReference>
<dbReference type="Gene3D" id="3.40.190.170">
    <property type="entry name" value="Bacterial extracellular solute-binding protein, family 7"/>
    <property type="match status" value="1"/>
</dbReference>
<feature type="compositionally biased region" description="Basic residues" evidence="2">
    <location>
        <begin position="1"/>
        <end position="23"/>
    </location>
</feature>
<dbReference type="InterPro" id="IPR038404">
    <property type="entry name" value="TRAP_DctP_sf"/>
</dbReference>
<evidence type="ECO:0000256" key="1">
    <source>
        <dbReference type="ARBA" id="ARBA00022729"/>
    </source>
</evidence>
<dbReference type="InterPro" id="IPR018389">
    <property type="entry name" value="DctP_fam"/>
</dbReference>
<keyword evidence="1" id="KW-0732">Signal</keyword>
<reference evidence="3 4" key="1">
    <citation type="submission" date="2019-03" db="EMBL/GenBank/DDBJ databases">
        <title>Three New Species of Nocardioides, Nocardioides euryhalodurans sp. nov., Nocardioides seonyuensis sp. nov. and Nocardioides eburneoflavus sp. nov., Iolated from Soil.</title>
        <authorList>
            <person name="Roh S.G."/>
            <person name="Lee C."/>
            <person name="Kim M.-K."/>
            <person name="Kim S.B."/>
        </authorList>
    </citation>
    <scope>NUCLEOTIDE SEQUENCE [LARGE SCALE GENOMIC DNA]</scope>
    <source>
        <strain evidence="3 4">MMS17-SY117</strain>
    </source>
</reference>
<evidence type="ECO:0000313" key="4">
    <source>
        <dbReference type="Proteomes" id="UP000294894"/>
    </source>
</evidence>
<name>A0A4P7GIP5_9ACTN</name>
<organism evidence="3 4">
    <name type="scientific">Nocardioides euryhalodurans</name>
    <dbReference type="NCBI Taxonomy" id="2518370"/>
    <lineage>
        <taxon>Bacteria</taxon>
        <taxon>Bacillati</taxon>
        <taxon>Actinomycetota</taxon>
        <taxon>Actinomycetes</taxon>
        <taxon>Propionibacteriales</taxon>
        <taxon>Nocardioidaceae</taxon>
        <taxon>Nocardioides</taxon>
    </lineage>
</organism>
<gene>
    <name evidence="3" type="ORF">EXE57_05660</name>
</gene>
<feature type="region of interest" description="Disordered" evidence="2">
    <location>
        <begin position="1"/>
        <end position="40"/>
    </location>
</feature>
<dbReference type="AlphaFoldDB" id="A0A4P7GIP5"/>
<evidence type="ECO:0000313" key="3">
    <source>
        <dbReference type="EMBL" id="QBR91815.1"/>
    </source>
</evidence>
<dbReference type="Proteomes" id="UP000294894">
    <property type="component" value="Chromosome"/>
</dbReference>
<dbReference type="KEGG" id="noy:EXE57_05660"/>
<accession>A0A4P7GIP5</accession>
<protein>
    <submittedName>
        <fullName evidence="3">Uncharacterized protein</fullName>
    </submittedName>
</protein>
<dbReference type="EMBL" id="CP038267">
    <property type="protein sequence ID" value="QBR91815.1"/>
    <property type="molecule type" value="Genomic_DNA"/>
</dbReference>
<proteinExistence type="predicted"/>